<dbReference type="Gene3D" id="1.10.10.60">
    <property type="entry name" value="Homeodomain-like"/>
    <property type="match status" value="3"/>
</dbReference>
<feature type="domain" description="SANT" evidence="3">
    <location>
        <begin position="98"/>
        <end position="146"/>
    </location>
</feature>
<dbReference type="EMBL" id="SPNV01000203">
    <property type="protein sequence ID" value="KAF5858500.1"/>
    <property type="molecule type" value="Genomic_DNA"/>
</dbReference>
<dbReference type="InterPro" id="IPR017884">
    <property type="entry name" value="SANT_dom"/>
</dbReference>
<dbReference type="GO" id="GO:0045944">
    <property type="term" value="P:positive regulation of transcription by RNA polymerase II"/>
    <property type="evidence" value="ECO:0007669"/>
    <property type="project" value="TreeGrafter"/>
</dbReference>
<evidence type="ECO:0000313" key="5">
    <source>
        <dbReference type="EMBL" id="KAF5858500.1"/>
    </source>
</evidence>
<feature type="compositionally biased region" description="Low complexity" evidence="1">
    <location>
        <begin position="214"/>
        <end position="224"/>
    </location>
</feature>
<feature type="region of interest" description="Disordered" evidence="1">
    <location>
        <begin position="144"/>
        <end position="232"/>
    </location>
</feature>
<feature type="domain" description="HTH myb-type" evidence="4">
    <location>
        <begin position="45"/>
        <end position="94"/>
    </location>
</feature>
<organism evidence="5 6">
    <name type="scientific">Petromyces alliaceus</name>
    <name type="common">Aspergillus alliaceus</name>
    <dbReference type="NCBI Taxonomy" id="209559"/>
    <lineage>
        <taxon>Eukaryota</taxon>
        <taxon>Fungi</taxon>
        <taxon>Dikarya</taxon>
        <taxon>Ascomycota</taxon>
        <taxon>Pezizomycotina</taxon>
        <taxon>Eurotiomycetes</taxon>
        <taxon>Eurotiomycetidae</taxon>
        <taxon>Eurotiales</taxon>
        <taxon>Aspergillaceae</taxon>
        <taxon>Aspergillus</taxon>
        <taxon>Aspergillus subgen. Circumdati</taxon>
    </lineage>
</organism>
<dbReference type="PROSITE" id="PS51294">
    <property type="entry name" value="HTH_MYB"/>
    <property type="match status" value="2"/>
</dbReference>
<feature type="domain" description="Myb-like" evidence="2">
    <location>
        <begin position="1"/>
        <end position="39"/>
    </location>
</feature>
<dbReference type="Pfam" id="PF13921">
    <property type="entry name" value="Myb_DNA-bind_6"/>
    <property type="match status" value="1"/>
</dbReference>
<dbReference type="GO" id="GO:0000278">
    <property type="term" value="P:mitotic cell cycle"/>
    <property type="evidence" value="ECO:0007669"/>
    <property type="project" value="TreeGrafter"/>
</dbReference>
<comment type="caution">
    <text evidence="5">The sequence shown here is derived from an EMBL/GenBank/DDBJ whole genome shotgun (WGS) entry which is preliminary data.</text>
</comment>
<dbReference type="PROSITE" id="PS50090">
    <property type="entry name" value="MYB_LIKE"/>
    <property type="match status" value="3"/>
</dbReference>
<evidence type="ECO:0000259" key="3">
    <source>
        <dbReference type="PROSITE" id="PS51293"/>
    </source>
</evidence>
<evidence type="ECO:0000259" key="4">
    <source>
        <dbReference type="PROSITE" id="PS51294"/>
    </source>
</evidence>
<evidence type="ECO:0000256" key="1">
    <source>
        <dbReference type="SAM" id="MobiDB-lite"/>
    </source>
</evidence>
<dbReference type="InterPro" id="IPR050560">
    <property type="entry name" value="MYB_TF"/>
</dbReference>
<feature type="compositionally biased region" description="Polar residues" evidence="1">
    <location>
        <begin position="155"/>
        <end position="168"/>
    </location>
</feature>
<proteinExistence type="predicted"/>
<feature type="domain" description="Myb-like" evidence="2">
    <location>
        <begin position="91"/>
        <end position="142"/>
    </location>
</feature>
<keyword evidence="6" id="KW-1185">Reference proteome</keyword>
<dbReference type="SMART" id="SM00717">
    <property type="entry name" value="SANT"/>
    <property type="match status" value="2"/>
</dbReference>
<feature type="compositionally biased region" description="Basic and acidic residues" evidence="1">
    <location>
        <begin position="144"/>
        <end position="154"/>
    </location>
</feature>
<feature type="domain" description="HTH myb-type" evidence="4">
    <location>
        <begin position="95"/>
        <end position="146"/>
    </location>
</feature>
<feature type="domain" description="SANT" evidence="3">
    <location>
        <begin position="48"/>
        <end position="82"/>
    </location>
</feature>
<dbReference type="PANTHER" id="PTHR45614:SF199">
    <property type="entry name" value="MYB-LIKE TRANSCRIPTION FACTOR (EUROFUNG)-RELATED"/>
    <property type="match status" value="1"/>
</dbReference>
<feature type="compositionally biased region" description="Basic and acidic residues" evidence="1">
    <location>
        <begin position="171"/>
        <end position="187"/>
    </location>
</feature>
<dbReference type="AlphaFoldDB" id="A0A8H6A232"/>
<name>A0A8H6A232_PETAA</name>
<dbReference type="CDD" id="cd00167">
    <property type="entry name" value="SANT"/>
    <property type="match status" value="3"/>
</dbReference>
<reference evidence="5 6" key="1">
    <citation type="submission" date="2019-04" db="EMBL/GenBank/DDBJ databases">
        <title>Aspergillus burnettii sp. nov., novel species from soil in southeast Queensland.</title>
        <authorList>
            <person name="Gilchrist C.L.M."/>
            <person name="Pitt J.I."/>
            <person name="Lange L."/>
            <person name="Lacey H.J."/>
            <person name="Vuong D."/>
            <person name="Midgley D.J."/>
            <person name="Greenfield P."/>
            <person name="Bradbury M."/>
            <person name="Lacey E."/>
            <person name="Busk P.K."/>
            <person name="Pilgaard B."/>
            <person name="Chooi Y.H."/>
            <person name="Piggott A.M."/>
        </authorList>
    </citation>
    <scope>NUCLEOTIDE SEQUENCE [LARGE SCALE GENOMIC DNA]</scope>
    <source>
        <strain evidence="5 6">FRR 5400</strain>
    </source>
</reference>
<evidence type="ECO:0000259" key="2">
    <source>
        <dbReference type="PROSITE" id="PS50090"/>
    </source>
</evidence>
<dbReference type="InterPro" id="IPR009057">
    <property type="entry name" value="Homeodomain-like_sf"/>
</dbReference>
<dbReference type="PANTHER" id="PTHR45614">
    <property type="entry name" value="MYB PROTEIN-RELATED"/>
    <property type="match status" value="1"/>
</dbReference>
<dbReference type="GO" id="GO:0005634">
    <property type="term" value="C:nucleus"/>
    <property type="evidence" value="ECO:0007669"/>
    <property type="project" value="TreeGrafter"/>
</dbReference>
<dbReference type="GO" id="GO:0000981">
    <property type="term" value="F:DNA-binding transcription factor activity, RNA polymerase II-specific"/>
    <property type="evidence" value="ECO:0007669"/>
    <property type="project" value="TreeGrafter"/>
</dbReference>
<evidence type="ECO:0000313" key="6">
    <source>
        <dbReference type="Proteomes" id="UP000541154"/>
    </source>
</evidence>
<dbReference type="Proteomes" id="UP000541154">
    <property type="component" value="Unassembled WGS sequence"/>
</dbReference>
<gene>
    <name evidence="5" type="ORF">ETB97_004341</name>
</gene>
<protein>
    <submittedName>
        <fullName evidence="5">Uncharacterized protein</fullName>
    </submittedName>
</protein>
<dbReference type="PROSITE" id="PS51293">
    <property type="entry name" value="SANT"/>
    <property type="match status" value="2"/>
</dbReference>
<feature type="domain" description="Myb-like" evidence="2">
    <location>
        <begin position="40"/>
        <end position="90"/>
    </location>
</feature>
<sequence length="373" mass="41006">MSDRELAMAQSRPLMWRELAKCVPGRSNKDCRRRWWNSLADGTAKGLWSEEEDRLLMQAVSKYGTDWRRVAREVVSRTPDQCSSHWSQVLDPEINHCDWTAREDEQLLHEVLTHGTNWSVIATSHVPRRTTLSLKNRYATLRLRHENGKTKEKSSQPLSAASATSVNPVDNGDKDDNGDKGNWRQDGDGEDDLDGSDSGHDDESGDEDDDHHSQNLSQSNGSNSTVSDLSMLPPTPVDWMNYFDQSGEFPSMAFSHDAPPPVAGLETDHNSGENAFVFGAILDEKTIPPENTTVGDPMDIMSGLSPGYPSMDTLCVGPVMSPVDTVSGNSSSATHQVSADMVCTDTQLESIIRTLVATGAVVNLQIKPKSPVR</sequence>
<dbReference type="GO" id="GO:0000978">
    <property type="term" value="F:RNA polymerase II cis-regulatory region sequence-specific DNA binding"/>
    <property type="evidence" value="ECO:0007669"/>
    <property type="project" value="TreeGrafter"/>
</dbReference>
<accession>A0A8H6A232</accession>
<dbReference type="InterPro" id="IPR001005">
    <property type="entry name" value="SANT/Myb"/>
</dbReference>
<dbReference type="InterPro" id="IPR017930">
    <property type="entry name" value="Myb_dom"/>
</dbReference>
<dbReference type="SUPFAM" id="SSF46689">
    <property type="entry name" value="Homeodomain-like"/>
    <property type="match status" value="2"/>
</dbReference>